<dbReference type="EMBL" id="JABANO010001101">
    <property type="protein sequence ID" value="KAF4758681.1"/>
    <property type="molecule type" value="Genomic_DNA"/>
</dbReference>
<feature type="non-terminal residue" evidence="2">
    <location>
        <position position="1"/>
    </location>
</feature>
<sequence length="88" mass="9474">EEEKSDNDDSGTITIDEAIEAADGFGRYQKRVTATMGMAWVIFGAVMISTVFTTMSPDADVNFTSVLDEPRSLGQWLAHPFGASSPIA</sequence>
<evidence type="ECO:0000313" key="3">
    <source>
        <dbReference type="Proteomes" id="UP000553632"/>
    </source>
</evidence>
<proteinExistence type="predicted"/>
<evidence type="ECO:0000256" key="1">
    <source>
        <dbReference type="SAM" id="Phobius"/>
    </source>
</evidence>
<keyword evidence="1" id="KW-0812">Transmembrane</keyword>
<name>A0A7J6UNU3_PEROL</name>
<keyword evidence="3" id="KW-1185">Reference proteome</keyword>
<protein>
    <submittedName>
        <fullName evidence="2">Uncharacterized protein</fullName>
    </submittedName>
</protein>
<comment type="caution">
    <text evidence="2">The sequence shown here is derived from an EMBL/GenBank/DDBJ whole genome shotgun (WGS) entry which is preliminary data.</text>
</comment>
<keyword evidence="1" id="KW-0472">Membrane</keyword>
<gene>
    <name evidence="2" type="ORF">FOZ63_025031</name>
</gene>
<accession>A0A7J6UNU3</accession>
<feature type="transmembrane region" description="Helical" evidence="1">
    <location>
        <begin position="37"/>
        <end position="55"/>
    </location>
</feature>
<keyword evidence="1" id="KW-1133">Transmembrane helix</keyword>
<dbReference type="Proteomes" id="UP000553632">
    <property type="component" value="Unassembled WGS sequence"/>
</dbReference>
<reference evidence="2 3" key="1">
    <citation type="submission" date="2020-04" db="EMBL/GenBank/DDBJ databases">
        <title>Perkinsus olseni comparative genomics.</title>
        <authorList>
            <person name="Bogema D.R."/>
        </authorList>
    </citation>
    <scope>NUCLEOTIDE SEQUENCE [LARGE SCALE GENOMIC DNA]</scope>
    <source>
        <strain evidence="2 3">ATCC PRA-207</strain>
    </source>
</reference>
<dbReference type="AlphaFoldDB" id="A0A7J6UNU3"/>
<evidence type="ECO:0000313" key="2">
    <source>
        <dbReference type="EMBL" id="KAF4758681.1"/>
    </source>
</evidence>
<organism evidence="2 3">
    <name type="scientific">Perkinsus olseni</name>
    <name type="common">Perkinsus atlanticus</name>
    <dbReference type="NCBI Taxonomy" id="32597"/>
    <lineage>
        <taxon>Eukaryota</taxon>
        <taxon>Sar</taxon>
        <taxon>Alveolata</taxon>
        <taxon>Perkinsozoa</taxon>
        <taxon>Perkinsea</taxon>
        <taxon>Perkinsida</taxon>
        <taxon>Perkinsidae</taxon>
        <taxon>Perkinsus</taxon>
    </lineage>
</organism>